<dbReference type="HOGENOM" id="CLU_1485498_0_0_1"/>
<dbReference type="PANTHER" id="PTHR15271">
    <property type="entry name" value="CHROMATIN ASSEMBLY FACTOR 1 SUBUNIT B"/>
    <property type="match status" value="1"/>
</dbReference>
<reference evidence="14" key="2">
    <citation type="journal article" date="2018" name="Nat. Microbiol.">
        <title>Leveraging single-cell genomics to expand the fungal tree of life.</title>
        <authorList>
            <person name="Ahrendt S.R."/>
            <person name="Quandt C.A."/>
            <person name="Ciobanu D."/>
            <person name="Clum A."/>
            <person name="Salamov A."/>
            <person name="Andreopoulos B."/>
            <person name="Cheng J.F."/>
            <person name="Woyke T."/>
            <person name="Pelin A."/>
            <person name="Henrissat B."/>
            <person name="Reynolds N.K."/>
            <person name="Benny G.L."/>
            <person name="Smith M.E."/>
            <person name="James T.Y."/>
            <person name="Grigoriev I.V."/>
        </authorList>
    </citation>
    <scope>NUCLEOTIDE SEQUENCE [LARGE SCALE GENOMIC DNA]</scope>
    <source>
        <strain evidence="14">CSF55</strain>
    </source>
</reference>
<evidence type="ECO:0000256" key="8">
    <source>
        <dbReference type="ARBA" id="ARBA00023242"/>
    </source>
</evidence>
<keyword evidence="6" id="KW-0156">Chromatin regulator</keyword>
<dbReference type="InterPro" id="IPR055410">
    <property type="entry name" value="Beta-prop_CAF1B_HIR1"/>
</dbReference>
<keyword evidence="3 9" id="KW-0853">WD repeat</keyword>
<dbReference type="STRING" id="988480.A0A075B594"/>
<dbReference type="EMBL" id="KE560409">
    <property type="protein sequence ID" value="EPZ36873.1"/>
    <property type="molecule type" value="Genomic_DNA"/>
</dbReference>
<accession>A0A075B594</accession>
<protein>
    <submittedName>
        <fullName evidence="12">WD40 repeat-like protein</fullName>
    </submittedName>
</protein>
<dbReference type="Proteomes" id="UP000030755">
    <property type="component" value="Unassembled WGS sequence"/>
</dbReference>
<evidence type="ECO:0000313" key="14">
    <source>
        <dbReference type="Proteomes" id="UP000281549"/>
    </source>
</evidence>
<comment type="similarity">
    <text evidence="2">Belongs to the WD repeat HIR1 family.</text>
</comment>
<keyword evidence="5" id="KW-0227">DNA damage</keyword>
<dbReference type="GO" id="GO:0005634">
    <property type="term" value="C:nucleus"/>
    <property type="evidence" value="ECO:0007669"/>
    <property type="project" value="UniProtKB-SubCell"/>
</dbReference>
<keyword evidence="4" id="KW-0677">Repeat</keyword>
<evidence type="ECO:0000313" key="13">
    <source>
        <dbReference type="Proteomes" id="UP000030755"/>
    </source>
</evidence>
<evidence type="ECO:0000256" key="4">
    <source>
        <dbReference type="ARBA" id="ARBA00022737"/>
    </source>
</evidence>
<dbReference type="OMA" id="MHIFAFI"/>
<dbReference type="SUPFAM" id="SSF50978">
    <property type="entry name" value="WD40 repeat-like"/>
    <property type="match status" value="1"/>
</dbReference>
<dbReference type="AlphaFoldDB" id="A0A075B594"/>
<evidence type="ECO:0000256" key="1">
    <source>
        <dbReference type="ARBA" id="ARBA00004123"/>
    </source>
</evidence>
<evidence type="ECO:0000259" key="10">
    <source>
        <dbReference type="Pfam" id="PF24105"/>
    </source>
</evidence>
<proteinExistence type="inferred from homology"/>
<evidence type="ECO:0000256" key="9">
    <source>
        <dbReference type="PROSITE-ProRule" id="PRU00221"/>
    </source>
</evidence>
<dbReference type="GO" id="GO:0006335">
    <property type="term" value="P:DNA replication-dependent chromatin assembly"/>
    <property type="evidence" value="ECO:0007669"/>
    <property type="project" value="InterPro"/>
</dbReference>
<reference evidence="12" key="3">
    <citation type="submission" date="2018-08" db="EMBL/GenBank/DDBJ databases">
        <title>Leveraging single-cell genomics to expand the Fungal Tree of Life.</title>
        <authorList>
            <consortium name="DOE Joint Genome Institute"/>
            <person name="Ahrendt S.R."/>
            <person name="Quandt C.A."/>
            <person name="Ciobanu D."/>
            <person name="Clum A."/>
            <person name="Salamov A."/>
            <person name="Andreopoulos B."/>
            <person name="Cheng J.-F."/>
            <person name="Woyke T."/>
            <person name="Pelin A."/>
            <person name="Henrissat B."/>
            <person name="Reynolds N."/>
            <person name="Benny G.L."/>
            <person name="Smith M.E."/>
            <person name="James T.Y."/>
            <person name="Grigoriev I.V."/>
        </authorList>
    </citation>
    <scope>NUCLEOTIDE SEQUENCE</scope>
    <source>
        <strain evidence="12">CSF55</strain>
    </source>
</reference>
<feature type="non-terminal residue" evidence="11">
    <location>
        <position position="182"/>
    </location>
</feature>
<gene>
    <name evidence="11" type="ORF">O9G_005739</name>
    <name evidence="12" type="ORF">ROZALSC1DRAFT_30492</name>
</gene>
<dbReference type="InterPro" id="IPR036322">
    <property type="entry name" value="WD40_repeat_dom_sf"/>
</dbReference>
<evidence type="ECO:0000256" key="5">
    <source>
        <dbReference type="ARBA" id="ARBA00022763"/>
    </source>
</evidence>
<evidence type="ECO:0000256" key="3">
    <source>
        <dbReference type="ARBA" id="ARBA00022574"/>
    </source>
</evidence>
<sequence>MVNATPLQIHWHSKQPVYSVDIDKFSSDFRVATCGGDNAVRVWKIKENNQVEFLSTLKKHVKVVNAVRFSHQNSVLASAGDDGFIYLWKKNEDAVMKDKDEQVFGDDDDDVTLNTEFWTPFQTFRCTSMENVYDIAWSPNDDYIIAGLTDYNCQIWDVKSGKLVRKISDHSHFVQGVAWDPL</sequence>
<dbReference type="PROSITE" id="PS50082">
    <property type="entry name" value="WD_REPEATS_2"/>
    <property type="match status" value="2"/>
</dbReference>
<evidence type="ECO:0000256" key="7">
    <source>
        <dbReference type="ARBA" id="ARBA00023204"/>
    </source>
</evidence>
<keyword evidence="7" id="KW-0234">DNA repair</keyword>
<dbReference type="PROSITE" id="PS50294">
    <property type="entry name" value="WD_REPEATS_REGION"/>
    <property type="match status" value="1"/>
</dbReference>
<name>A0A075B594_ROZAC</name>
<dbReference type="GO" id="GO:0033186">
    <property type="term" value="C:CAF-1 complex"/>
    <property type="evidence" value="ECO:0007669"/>
    <property type="project" value="TreeGrafter"/>
</dbReference>
<comment type="subcellular location">
    <subcellularLocation>
        <location evidence="1">Nucleus</location>
    </subcellularLocation>
</comment>
<dbReference type="InterPro" id="IPR045145">
    <property type="entry name" value="PTHR15271"/>
</dbReference>
<keyword evidence="13" id="KW-1185">Reference proteome</keyword>
<evidence type="ECO:0000256" key="2">
    <source>
        <dbReference type="ARBA" id="ARBA00007306"/>
    </source>
</evidence>
<evidence type="ECO:0000256" key="6">
    <source>
        <dbReference type="ARBA" id="ARBA00022853"/>
    </source>
</evidence>
<organism evidence="11 13">
    <name type="scientific">Rozella allomycis (strain CSF55)</name>
    <dbReference type="NCBI Taxonomy" id="988480"/>
    <lineage>
        <taxon>Eukaryota</taxon>
        <taxon>Fungi</taxon>
        <taxon>Fungi incertae sedis</taxon>
        <taxon>Cryptomycota</taxon>
        <taxon>Cryptomycota incertae sedis</taxon>
        <taxon>Rozella</taxon>
    </lineage>
</organism>
<dbReference type="Pfam" id="PF24105">
    <property type="entry name" value="Beta-prop_CAF1B_HIR1"/>
    <property type="match status" value="1"/>
</dbReference>
<dbReference type="SMART" id="SM00320">
    <property type="entry name" value="WD40"/>
    <property type="match status" value="3"/>
</dbReference>
<dbReference type="InterPro" id="IPR019775">
    <property type="entry name" value="WD40_repeat_CS"/>
</dbReference>
<dbReference type="GO" id="GO:0006334">
    <property type="term" value="P:nucleosome assembly"/>
    <property type="evidence" value="ECO:0007669"/>
    <property type="project" value="TreeGrafter"/>
</dbReference>
<feature type="repeat" description="WD" evidence="9">
    <location>
        <begin position="132"/>
        <end position="166"/>
    </location>
</feature>
<feature type="domain" description="CAF1B/HIR1 beta-propeller" evidence="10">
    <location>
        <begin position="8"/>
        <end position="182"/>
    </location>
</feature>
<dbReference type="PANTHER" id="PTHR15271:SF4">
    <property type="entry name" value="CHROMATIN ASSEMBLY FACTOR 1 SUBUNIT B"/>
    <property type="match status" value="1"/>
</dbReference>
<feature type="repeat" description="WD" evidence="9">
    <location>
        <begin position="57"/>
        <end position="98"/>
    </location>
</feature>
<reference evidence="11 13" key="1">
    <citation type="journal article" date="2013" name="Curr. Biol.">
        <title>Shared signatures of parasitism and phylogenomics unite Cryptomycota and microsporidia.</title>
        <authorList>
            <person name="James T.Y."/>
            <person name="Pelin A."/>
            <person name="Bonen L."/>
            <person name="Ahrendt S."/>
            <person name="Sain D."/>
            <person name="Corradi N."/>
            <person name="Stajich J.E."/>
        </authorList>
    </citation>
    <scope>NUCLEOTIDE SEQUENCE [LARGE SCALE GENOMIC DNA]</scope>
    <source>
        <strain evidence="11 13">CSF55</strain>
        <strain evidence="11 13">CSF55</strain>
    </source>
</reference>
<dbReference type="EMBL" id="ML005691">
    <property type="protein sequence ID" value="RKP17738.1"/>
    <property type="molecule type" value="Genomic_DNA"/>
</dbReference>
<dbReference type="GO" id="GO:0006281">
    <property type="term" value="P:DNA repair"/>
    <property type="evidence" value="ECO:0007669"/>
    <property type="project" value="UniProtKB-KW"/>
</dbReference>
<dbReference type="Gene3D" id="2.130.10.10">
    <property type="entry name" value="YVTN repeat-like/Quinoprotein amine dehydrogenase"/>
    <property type="match status" value="2"/>
</dbReference>
<evidence type="ECO:0000313" key="12">
    <source>
        <dbReference type="EMBL" id="RKP17738.1"/>
    </source>
</evidence>
<keyword evidence="8" id="KW-0539">Nucleus</keyword>
<dbReference type="InterPro" id="IPR015943">
    <property type="entry name" value="WD40/YVTN_repeat-like_dom_sf"/>
</dbReference>
<evidence type="ECO:0000313" key="11">
    <source>
        <dbReference type="EMBL" id="EPZ36873.1"/>
    </source>
</evidence>
<dbReference type="InterPro" id="IPR001680">
    <property type="entry name" value="WD40_rpt"/>
</dbReference>
<dbReference type="Proteomes" id="UP000281549">
    <property type="component" value="Unassembled WGS sequence"/>
</dbReference>
<dbReference type="PROSITE" id="PS00678">
    <property type="entry name" value="WD_REPEATS_1"/>
    <property type="match status" value="1"/>
</dbReference>
<dbReference type="OrthoDB" id="71227at2759"/>